<proteinExistence type="predicted"/>
<dbReference type="Gramene" id="MELO3C033903.2.1">
    <property type="protein sequence ID" value="MELO3C033903.2.1"/>
    <property type="gene ID" value="MELO3C033903.2"/>
</dbReference>
<name>A0A9I9EHN8_CUCME</name>
<evidence type="ECO:0000313" key="1">
    <source>
        <dbReference type="EnsemblPlants" id="MELO3C033903.2.1"/>
    </source>
</evidence>
<organism evidence="1">
    <name type="scientific">Cucumis melo</name>
    <name type="common">Muskmelon</name>
    <dbReference type="NCBI Taxonomy" id="3656"/>
    <lineage>
        <taxon>Eukaryota</taxon>
        <taxon>Viridiplantae</taxon>
        <taxon>Streptophyta</taxon>
        <taxon>Embryophyta</taxon>
        <taxon>Tracheophyta</taxon>
        <taxon>Spermatophyta</taxon>
        <taxon>Magnoliopsida</taxon>
        <taxon>eudicotyledons</taxon>
        <taxon>Gunneridae</taxon>
        <taxon>Pentapetalae</taxon>
        <taxon>rosids</taxon>
        <taxon>fabids</taxon>
        <taxon>Cucurbitales</taxon>
        <taxon>Cucurbitaceae</taxon>
        <taxon>Benincaseae</taxon>
        <taxon>Cucumis</taxon>
    </lineage>
</organism>
<dbReference type="AlphaFoldDB" id="A0A9I9EHN8"/>
<accession>A0A9I9EHN8</accession>
<reference evidence="1" key="1">
    <citation type="submission" date="2023-03" db="UniProtKB">
        <authorList>
            <consortium name="EnsemblPlants"/>
        </authorList>
    </citation>
    <scope>IDENTIFICATION</scope>
</reference>
<sequence>CKVASGWALWCLRCNRHKGCGATLSDTTLLSDVFSEICVVLKRCHIWAALSDIFGIDSNPFSRRGKELCSSLEIKICRCCHRRCLLYMRYDRCFLLIEFPFLQLLLLISNQEFFTLPFIHFWKWVSSIPSLIGSGVGISLLNEEIVGE</sequence>
<dbReference type="EnsemblPlants" id="MELO3C033903.2.1">
    <property type="protein sequence ID" value="MELO3C033903.2.1"/>
    <property type="gene ID" value="MELO3C033903.2"/>
</dbReference>
<protein>
    <submittedName>
        <fullName evidence="1">Uncharacterized protein</fullName>
    </submittedName>
</protein>